<dbReference type="GO" id="GO:0005829">
    <property type="term" value="C:cytosol"/>
    <property type="evidence" value="ECO:0007669"/>
    <property type="project" value="UniProtKB-ARBA"/>
</dbReference>
<keyword evidence="4" id="KW-0963">Cytoplasm</keyword>
<dbReference type="GO" id="GO:0006614">
    <property type="term" value="P:SRP-dependent cotranslational protein targeting to membrane"/>
    <property type="evidence" value="ECO:0007669"/>
    <property type="project" value="InterPro"/>
</dbReference>
<evidence type="ECO:0000256" key="4">
    <source>
        <dbReference type="ARBA" id="ARBA00022490"/>
    </source>
</evidence>
<dbReference type="InterPro" id="IPR039432">
    <property type="entry name" value="SRP9_dom"/>
</dbReference>
<dbReference type="OrthoDB" id="360923at2759"/>
<dbReference type="GO" id="GO:0005786">
    <property type="term" value="C:signal recognition particle, endoplasmic reticulum targeting"/>
    <property type="evidence" value="ECO:0007669"/>
    <property type="project" value="UniProtKB-KW"/>
</dbReference>
<feature type="domain" description="SRP9" evidence="10">
    <location>
        <begin position="5"/>
        <end position="69"/>
    </location>
</feature>
<dbReference type="InterPro" id="IPR009018">
    <property type="entry name" value="Signal_recog_particle_SRP9/14"/>
</dbReference>
<dbReference type="SUPFAM" id="SSF54762">
    <property type="entry name" value="Signal recognition particle alu RNA binding heterodimer, SRP9/14"/>
    <property type="match status" value="1"/>
</dbReference>
<evidence type="ECO:0000256" key="5">
    <source>
        <dbReference type="ARBA" id="ARBA00022884"/>
    </source>
</evidence>
<dbReference type="PANTHER" id="PTHR12834">
    <property type="entry name" value="SIGNAL RECOGNITION PARTICLE 9 KDA PROTEIN"/>
    <property type="match status" value="1"/>
</dbReference>
<evidence type="ECO:0000256" key="1">
    <source>
        <dbReference type="ARBA" id="ARBA00004496"/>
    </source>
</evidence>
<dbReference type="GO" id="GO:0008312">
    <property type="term" value="F:7S RNA binding"/>
    <property type="evidence" value="ECO:0007669"/>
    <property type="project" value="InterPro"/>
</dbReference>
<evidence type="ECO:0000256" key="2">
    <source>
        <dbReference type="ARBA" id="ARBA00009193"/>
    </source>
</evidence>
<comment type="similarity">
    <text evidence="2">Belongs to the SRP9 family.</text>
</comment>
<dbReference type="Pfam" id="PF05486">
    <property type="entry name" value="SRP9-21"/>
    <property type="match status" value="1"/>
</dbReference>
<evidence type="ECO:0000256" key="6">
    <source>
        <dbReference type="ARBA" id="ARBA00023135"/>
    </source>
</evidence>
<proteinExistence type="inferred from homology"/>
<evidence type="ECO:0000256" key="8">
    <source>
        <dbReference type="ARBA" id="ARBA00045462"/>
    </source>
</evidence>
<organism evidence="11 12">
    <name type="scientific">Synchytrium endobioticum</name>
    <dbReference type="NCBI Taxonomy" id="286115"/>
    <lineage>
        <taxon>Eukaryota</taxon>
        <taxon>Fungi</taxon>
        <taxon>Fungi incertae sedis</taxon>
        <taxon>Chytridiomycota</taxon>
        <taxon>Chytridiomycota incertae sedis</taxon>
        <taxon>Chytridiomycetes</taxon>
        <taxon>Synchytriales</taxon>
        <taxon>Synchytriaceae</taxon>
        <taxon>Synchytrium</taxon>
    </lineage>
</organism>
<reference evidence="11 12" key="1">
    <citation type="journal article" date="2019" name="Sci. Rep.">
        <title>Comparative genomics of chytrid fungi reveal insights into the obligate biotrophic and pathogenic lifestyle of Synchytrium endobioticum.</title>
        <authorList>
            <person name="van de Vossenberg B.T.L.H."/>
            <person name="Warris S."/>
            <person name="Nguyen H.D.T."/>
            <person name="van Gent-Pelzer M.P.E."/>
            <person name="Joly D.L."/>
            <person name="van de Geest H.C."/>
            <person name="Bonants P.J.M."/>
            <person name="Smith D.S."/>
            <person name="Levesque C.A."/>
            <person name="van der Lee T.A.J."/>
        </authorList>
    </citation>
    <scope>NUCLEOTIDE SEQUENCE [LARGE SCALE GENOMIC DNA]</scope>
    <source>
        <strain evidence="11 12">LEV6574</strain>
    </source>
</reference>
<dbReference type="Gene3D" id="3.30.720.10">
    <property type="entry name" value="Signal recognition particle alu RNA binding heterodimer, srp9/1"/>
    <property type="match status" value="1"/>
</dbReference>
<protein>
    <recommendedName>
        <fullName evidence="3">Signal recognition particle 9 kDa protein</fullName>
    </recommendedName>
</protein>
<gene>
    <name evidence="11" type="ORF">SeLEV6574_g02614</name>
</gene>
<evidence type="ECO:0000313" key="12">
    <source>
        <dbReference type="Proteomes" id="UP000320475"/>
    </source>
</evidence>
<evidence type="ECO:0000256" key="9">
    <source>
        <dbReference type="SAM" id="MobiDB-lite"/>
    </source>
</evidence>
<dbReference type="AlphaFoldDB" id="A0A507D9S5"/>
<keyword evidence="5" id="KW-0694">RNA-binding</keyword>
<dbReference type="FunFam" id="3.30.720.10:FF:000001">
    <property type="entry name" value="Signal recognition particle 9 kDa protein"/>
    <property type="match status" value="1"/>
</dbReference>
<dbReference type="Proteomes" id="UP000320475">
    <property type="component" value="Unassembled WGS sequence"/>
</dbReference>
<accession>A0A507D9S5</accession>
<dbReference type="InterPro" id="IPR039914">
    <property type="entry name" value="SRP9-like"/>
</dbReference>
<comment type="function">
    <text evidence="8">Component of the signal recognition particle (SRP) complex, a ribonucleoprotein complex that mediates the cotranslational targeting of secretory and membrane proteins to the endoplasmic reticulum (ER). SRP9 together with SRP14 and the Alu portion of the SRP RNA, constitutes the elongation arrest domain of SRP. The complex of SRP9 and SRP14 is required for SRP RNA binding.</text>
</comment>
<dbReference type="VEuPathDB" id="FungiDB:SeMB42_g00171"/>
<evidence type="ECO:0000313" key="11">
    <source>
        <dbReference type="EMBL" id="TPX47538.1"/>
    </source>
</evidence>
<comment type="subcellular location">
    <subcellularLocation>
        <location evidence="1">Cytoplasm</location>
    </subcellularLocation>
</comment>
<comment type="caution">
    <text evidence="11">The sequence shown here is derived from an EMBL/GenBank/DDBJ whole genome shotgun (WGS) entry which is preliminary data.</text>
</comment>
<sequence length="113" mass="13055">MVYIENWDDFQKAVEDLYVNAANRTRYASKYRHVDGLLTLKVTDDVTCLKYRTNQFPDLRKFDKLNKWLLEKMTQRTIRPPPEPIASEGGPSLQQTTPASPAKAQGKKRKGKK</sequence>
<keyword evidence="7" id="KW-0687">Ribonucleoprotein</keyword>
<evidence type="ECO:0000256" key="7">
    <source>
        <dbReference type="ARBA" id="ARBA00023274"/>
    </source>
</evidence>
<name>A0A507D9S5_9FUNG</name>
<dbReference type="EMBL" id="QEAM01000075">
    <property type="protein sequence ID" value="TPX47538.1"/>
    <property type="molecule type" value="Genomic_DNA"/>
</dbReference>
<feature type="region of interest" description="Disordered" evidence="9">
    <location>
        <begin position="73"/>
        <end position="113"/>
    </location>
</feature>
<dbReference type="PANTHER" id="PTHR12834:SF12">
    <property type="entry name" value="SIGNAL RECOGNITION PARTICLE 9 KDA PROTEIN"/>
    <property type="match status" value="1"/>
</dbReference>
<keyword evidence="6" id="KW-0733">Signal recognition particle</keyword>
<evidence type="ECO:0000256" key="3">
    <source>
        <dbReference type="ARBA" id="ARBA00020414"/>
    </source>
</evidence>
<evidence type="ECO:0000259" key="10">
    <source>
        <dbReference type="Pfam" id="PF05486"/>
    </source>
</evidence>